<reference evidence="3 4" key="1">
    <citation type="submission" date="2018-06" db="EMBL/GenBank/DDBJ databases">
        <title>Genomic Encyclopedia of Type Strains, Phase IV (KMG-IV): sequencing the most valuable type-strain genomes for metagenomic binning, comparative biology and taxonomic classification.</title>
        <authorList>
            <person name="Goeker M."/>
        </authorList>
    </citation>
    <scope>NUCLEOTIDE SEQUENCE [LARGE SCALE GENOMIC DNA]</scope>
    <source>
        <strain evidence="3 4">DSM 25520</strain>
    </source>
</reference>
<keyword evidence="1" id="KW-0378">Hydrolase</keyword>
<evidence type="ECO:0000259" key="2">
    <source>
        <dbReference type="Pfam" id="PF00144"/>
    </source>
</evidence>
<name>A0A366H5S3_9BURK</name>
<evidence type="ECO:0000313" key="4">
    <source>
        <dbReference type="Proteomes" id="UP000253628"/>
    </source>
</evidence>
<evidence type="ECO:0000313" key="3">
    <source>
        <dbReference type="EMBL" id="RBP37440.1"/>
    </source>
</evidence>
<accession>A0A366H5S3</accession>
<dbReference type="AlphaFoldDB" id="A0A366H5S3"/>
<gene>
    <name evidence="3" type="ORF">DFR37_1093</name>
</gene>
<feature type="domain" description="Beta-lactamase-related" evidence="2">
    <location>
        <begin position="64"/>
        <end position="392"/>
    </location>
</feature>
<proteinExistence type="predicted"/>
<dbReference type="OrthoDB" id="9801061at2"/>
<dbReference type="PANTHER" id="PTHR43283:SF11">
    <property type="entry name" value="BETA-LACTAMASE-RELATED DOMAIN-CONTAINING PROTEIN"/>
    <property type="match status" value="1"/>
</dbReference>
<organism evidence="3 4">
    <name type="scientific">Eoetvoesiella caeni</name>
    <dbReference type="NCBI Taxonomy" id="645616"/>
    <lineage>
        <taxon>Bacteria</taxon>
        <taxon>Pseudomonadati</taxon>
        <taxon>Pseudomonadota</taxon>
        <taxon>Betaproteobacteria</taxon>
        <taxon>Burkholderiales</taxon>
        <taxon>Alcaligenaceae</taxon>
        <taxon>Eoetvoesiella</taxon>
    </lineage>
</organism>
<dbReference type="SUPFAM" id="SSF56601">
    <property type="entry name" value="beta-lactamase/transpeptidase-like"/>
    <property type="match status" value="1"/>
</dbReference>
<dbReference type="EMBL" id="QNRQ01000009">
    <property type="protein sequence ID" value="RBP37440.1"/>
    <property type="molecule type" value="Genomic_DNA"/>
</dbReference>
<dbReference type="GO" id="GO:0016787">
    <property type="term" value="F:hydrolase activity"/>
    <property type="evidence" value="ECO:0007669"/>
    <property type="project" value="UniProtKB-KW"/>
</dbReference>
<sequence length="642" mass="68982">MQALSAPSPICPVSSSRRQFLGYGAAGMLAAVLPGCSADGGLPHAAYSQTIAWGSNEIRRALAGDPDNVAAVSIALLKNDTVVWQQAFGRASVRDNVAATIQTRFNIGSVSKVLAALAAMILRDRGLLDLDVPVARYLPGFTMLSPEYERITTRHLLSHSSGLPGTSMRNAFTFEPIPGYAVNAEAALADQHLKHLPGMLAVYCNDGFTMIERVVAALAKQDYVSFIQANVLDPLGMADSGFLTKEPAGGLFALPYSGGRQYPQEFVSPLATGGLTATPDDMMKLARLFLEQGTYQSRRIVSADGIAQMGTDQTKNLIVNPSPQWVWGLGWDSVRHPGLAAAGVQAWQKNGGTAFFSSDFYVLPDQRLALMVTGNTGNAQRSDTYRAGALAEGVLLRALVEEGSIPALPPLVAYTAPPKAASPDLTDAVGVYANYNQPMRVTANRDGSFSLSSWNGSAWQSMNGDASYSYRNDGWWWSNDAPISYRFEVVSGTDANGQPYRYRYLMLRGPLFGAGYNETTLPMGQQLLPLAPLSAAWQTRMGKTWTVTNESPATVPSTLKGAPYAKLGSLPELPGYVLVRNSSYDDGSPEYQLLAPLTDDRAGMTVKIPANAGRDLYELHFTMVGGNEMLTIGSWIYKASVA</sequence>
<dbReference type="InterPro" id="IPR050789">
    <property type="entry name" value="Diverse_Enzym_Activities"/>
</dbReference>
<dbReference type="RefSeq" id="WP_113934141.1">
    <property type="nucleotide sequence ID" value="NZ_JACCEU010000006.1"/>
</dbReference>
<comment type="caution">
    <text evidence="3">The sequence shown here is derived from an EMBL/GenBank/DDBJ whole genome shotgun (WGS) entry which is preliminary data.</text>
</comment>
<dbReference type="InterPro" id="IPR001466">
    <property type="entry name" value="Beta-lactam-related"/>
</dbReference>
<dbReference type="InterPro" id="IPR012338">
    <property type="entry name" value="Beta-lactam/transpept-like"/>
</dbReference>
<protein>
    <submittedName>
        <fullName evidence="3">CubicO group peptidase (Beta-lactamase class C family)</fullName>
    </submittedName>
</protein>
<dbReference type="PROSITE" id="PS51318">
    <property type="entry name" value="TAT"/>
    <property type="match status" value="1"/>
</dbReference>
<dbReference type="PANTHER" id="PTHR43283">
    <property type="entry name" value="BETA-LACTAMASE-RELATED"/>
    <property type="match status" value="1"/>
</dbReference>
<dbReference type="Pfam" id="PF00144">
    <property type="entry name" value="Beta-lactamase"/>
    <property type="match status" value="1"/>
</dbReference>
<keyword evidence="4" id="KW-1185">Reference proteome</keyword>
<dbReference type="Gene3D" id="3.40.710.10">
    <property type="entry name" value="DD-peptidase/beta-lactamase superfamily"/>
    <property type="match status" value="1"/>
</dbReference>
<dbReference type="InterPro" id="IPR006311">
    <property type="entry name" value="TAT_signal"/>
</dbReference>
<evidence type="ECO:0000256" key="1">
    <source>
        <dbReference type="ARBA" id="ARBA00022801"/>
    </source>
</evidence>
<dbReference type="Proteomes" id="UP000253628">
    <property type="component" value="Unassembled WGS sequence"/>
</dbReference>